<name>A0ABW3SU65_9BACT</name>
<proteinExistence type="predicted"/>
<dbReference type="EMBL" id="JBHTLD010000228">
    <property type="protein sequence ID" value="MFD1188193.1"/>
    <property type="molecule type" value="Genomic_DNA"/>
</dbReference>
<evidence type="ECO:0000313" key="2">
    <source>
        <dbReference type="Proteomes" id="UP001597094"/>
    </source>
</evidence>
<accession>A0ABW3SU65</accession>
<reference evidence="2" key="1">
    <citation type="journal article" date="2019" name="Int. J. Syst. Evol. Microbiol.">
        <title>The Global Catalogue of Microorganisms (GCM) 10K type strain sequencing project: providing services to taxonomists for standard genome sequencing and annotation.</title>
        <authorList>
            <consortium name="The Broad Institute Genomics Platform"/>
            <consortium name="The Broad Institute Genome Sequencing Center for Infectious Disease"/>
            <person name="Wu L."/>
            <person name="Ma J."/>
        </authorList>
    </citation>
    <scope>NUCLEOTIDE SEQUENCE [LARGE SCALE GENOMIC DNA]</scope>
    <source>
        <strain evidence="2">JCM 31319</strain>
    </source>
</reference>
<gene>
    <name evidence="1" type="ORF">ACFQ2O_18415</name>
</gene>
<protein>
    <submittedName>
        <fullName evidence="1">Uncharacterized protein</fullName>
    </submittedName>
</protein>
<dbReference type="Proteomes" id="UP001597094">
    <property type="component" value="Unassembled WGS sequence"/>
</dbReference>
<comment type="caution">
    <text evidence="1">The sequence shown here is derived from an EMBL/GenBank/DDBJ whole genome shotgun (WGS) entry which is preliminary data.</text>
</comment>
<keyword evidence="2" id="KW-1185">Reference proteome</keyword>
<organism evidence="1 2">
    <name type="scientific">Pontibacter rugosus</name>
    <dbReference type="NCBI Taxonomy" id="1745966"/>
    <lineage>
        <taxon>Bacteria</taxon>
        <taxon>Pseudomonadati</taxon>
        <taxon>Bacteroidota</taxon>
        <taxon>Cytophagia</taxon>
        <taxon>Cytophagales</taxon>
        <taxon>Hymenobacteraceae</taxon>
        <taxon>Pontibacter</taxon>
    </lineage>
</organism>
<dbReference type="RefSeq" id="WP_377531351.1">
    <property type="nucleotide sequence ID" value="NZ_JBHTLD010000228.1"/>
</dbReference>
<evidence type="ECO:0000313" key="1">
    <source>
        <dbReference type="EMBL" id="MFD1188193.1"/>
    </source>
</evidence>
<feature type="non-terminal residue" evidence="1">
    <location>
        <position position="79"/>
    </location>
</feature>
<sequence length="79" mass="9094">MHPLPEGRVATREAKKKIEKVLQIEIKLLTLHPATKRTAPKGIKSDASEDGKRGKMFFYKFFERLLETEITEKGKSLPR</sequence>